<sequence length="455" mass="48306">MPPSARHTSSSPHRSPHRHDPLTLRRLLWLRWGVLAGQGVILWLGHALGMHLPVNTLLAIMAVEGAVNLASMFRLHVLQKNGWQVADGELAAQLLFDVGALSALLYFTGGATNPFVSFYLPSLAIAAALLPWWQVAGLALAAFAAYSVMLFHYQPLHLHDPDSAVSAHLGGMWLNFIASAALLAGFVARLSGTLRQRDAELAAAREQLLRDERMEALGAQAASAAHEIGTPLATIAVVTGELRRDAMDAAQSGTAIGAYAEDLVMVEQQLALCKAALGRLQVSGASQAPVKLADWLPEFARNWRLRHPQAELELALPAADAAGKAMVDAVAVGQILTILLDNAAQSYARRDDGGAVTPWIRLDAQADAAMLQLSVVDRGRGMPAGLLAQLGRKPVPSASGGQGVGLFLAQSAAQRLGGALTWRSALEQGTRAELRLPLVSELASEFALNMPEAHS</sequence>
<accession>A0ACD3SLG2</accession>
<gene>
    <name evidence="1" type="ORF">MW7_013710</name>
</gene>
<reference evidence="1" key="1">
    <citation type="submission" date="2019-05" db="EMBL/GenBank/DDBJ databases">
        <title>Revised genome assembly of Burkholderiaceae (previously Ralstonia) sp. PBA.</title>
        <authorList>
            <person name="Gan H.M."/>
        </authorList>
    </citation>
    <scope>NUCLEOTIDE SEQUENCE</scope>
    <source>
        <strain evidence="1">PBA</strain>
    </source>
</reference>
<keyword evidence="1" id="KW-0418">Kinase</keyword>
<evidence type="ECO:0000313" key="2">
    <source>
        <dbReference type="Proteomes" id="UP000004277"/>
    </source>
</evidence>
<dbReference type="Proteomes" id="UP000004277">
    <property type="component" value="Unassembled WGS sequence"/>
</dbReference>
<proteinExistence type="predicted"/>
<keyword evidence="1" id="KW-0808">Transferase</keyword>
<organism evidence="1 2">
    <name type="scientific">Imbroritus primus</name>
    <dbReference type="NCBI Taxonomy" id="3058603"/>
    <lineage>
        <taxon>Bacteria</taxon>
        <taxon>Pseudomonadati</taxon>
        <taxon>Pseudomonadota</taxon>
        <taxon>Betaproteobacteria</taxon>
        <taxon>Burkholderiales</taxon>
        <taxon>Burkholderiaceae</taxon>
        <taxon>Imbroritus</taxon>
    </lineage>
</organism>
<name>A0ACD3SLG2_9BURK</name>
<dbReference type="EMBL" id="AKCV02000025">
    <property type="protein sequence ID" value="TMS57019.1"/>
    <property type="molecule type" value="Genomic_DNA"/>
</dbReference>
<keyword evidence="2" id="KW-1185">Reference proteome</keyword>
<protein>
    <submittedName>
        <fullName evidence="1">HAMP domain-containing histidine kinase</fullName>
    </submittedName>
</protein>
<evidence type="ECO:0000313" key="1">
    <source>
        <dbReference type="EMBL" id="TMS57019.1"/>
    </source>
</evidence>
<comment type="caution">
    <text evidence="1">The sequence shown here is derived from an EMBL/GenBank/DDBJ whole genome shotgun (WGS) entry which is preliminary data.</text>
</comment>